<proteinExistence type="predicted"/>
<dbReference type="Proteomes" id="UP001064632">
    <property type="component" value="Chromosome"/>
</dbReference>
<name>A0ABY6BJJ1_9GAMM</name>
<keyword evidence="2" id="KW-0732">Signal</keyword>
<dbReference type="InterPro" id="IPR051686">
    <property type="entry name" value="Lipoprotein_DolP"/>
</dbReference>
<feature type="compositionally biased region" description="Basic and acidic residues" evidence="1">
    <location>
        <begin position="54"/>
        <end position="67"/>
    </location>
</feature>
<sequence length="151" mass="16070">MNARLKTTVCAGALLVLSLPAIGLANDKDKPRADPTRTEETIRSASNETPVSGDRADNTRINKRDQDGNTATPDDQPNDSSNLQILADVRKAIVDDDSLSTMAHNVKILADGGVITLRGPVNGTAEKDKVATIARRVAGVTKVNNELDVKK</sequence>
<dbReference type="RefSeq" id="WP_261697139.1">
    <property type="nucleotide sequence ID" value="NZ_CP104694.1"/>
</dbReference>
<keyword evidence="5" id="KW-1185">Reference proteome</keyword>
<protein>
    <submittedName>
        <fullName evidence="4">BON domain-containing protein</fullName>
    </submittedName>
</protein>
<organism evidence="4 5">
    <name type="scientific">Tahibacter amnicola</name>
    <dbReference type="NCBI Taxonomy" id="2976241"/>
    <lineage>
        <taxon>Bacteria</taxon>
        <taxon>Pseudomonadati</taxon>
        <taxon>Pseudomonadota</taxon>
        <taxon>Gammaproteobacteria</taxon>
        <taxon>Lysobacterales</taxon>
        <taxon>Rhodanobacteraceae</taxon>
        <taxon>Tahibacter</taxon>
    </lineage>
</organism>
<dbReference type="Gene3D" id="3.30.1340.30">
    <property type="match status" value="1"/>
</dbReference>
<dbReference type="InterPro" id="IPR007055">
    <property type="entry name" value="BON_dom"/>
</dbReference>
<evidence type="ECO:0000259" key="3">
    <source>
        <dbReference type="PROSITE" id="PS50914"/>
    </source>
</evidence>
<reference evidence="4" key="1">
    <citation type="submission" date="2022-09" db="EMBL/GenBank/DDBJ databases">
        <title>Tahibacter sp. nov., isolated from a fresh water.</title>
        <authorList>
            <person name="Baek J.H."/>
            <person name="Lee J.K."/>
            <person name="Kim J.M."/>
            <person name="Jeon C.O."/>
        </authorList>
    </citation>
    <scope>NUCLEOTIDE SEQUENCE</scope>
    <source>
        <strain evidence="4">W38</strain>
    </source>
</reference>
<dbReference type="Pfam" id="PF04972">
    <property type="entry name" value="BON"/>
    <property type="match status" value="1"/>
</dbReference>
<dbReference type="PANTHER" id="PTHR34606:SF15">
    <property type="entry name" value="BON DOMAIN-CONTAINING PROTEIN"/>
    <property type="match status" value="1"/>
</dbReference>
<dbReference type="PANTHER" id="PTHR34606">
    <property type="entry name" value="BON DOMAIN-CONTAINING PROTEIN"/>
    <property type="match status" value="1"/>
</dbReference>
<gene>
    <name evidence="4" type="ORF">N4264_11315</name>
</gene>
<feature type="compositionally biased region" description="Basic and acidic residues" evidence="1">
    <location>
        <begin position="26"/>
        <end position="42"/>
    </location>
</feature>
<evidence type="ECO:0000256" key="1">
    <source>
        <dbReference type="SAM" id="MobiDB-lite"/>
    </source>
</evidence>
<dbReference type="PROSITE" id="PS50914">
    <property type="entry name" value="BON"/>
    <property type="match status" value="1"/>
</dbReference>
<evidence type="ECO:0000313" key="4">
    <source>
        <dbReference type="EMBL" id="UXI70188.1"/>
    </source>
</evidence>
<dbReference type="EMBL" id="CP104694">
    <property type="protein sequence ID" value="UXI70188.1"/>
    <property type="molecule type" value="Genomic_DNA"/>
</dbReference>
<accession>A0ABY6BJJ1</accession>
<feature type="signal peptide" evidence="2">
    <location>
        <begin position="1"/>
        <end position="25"/>
    </location>
</feature>
<evidence type="ECO:0000313" key="5">
    <source>
        <dbReference type="Proteomes" id="UP001064632"/>
    </source>
</evidence>
<feature type="domain" description="BON" evidence="3">
    <location>
        <begin position="81"/>
        <end position="151"/>
    </location>
</feature>
<evidence type="ECO:0000256" key="2">
    <source>
        <dbReference type="SAM" id="SignalP"/>
    </source>
</evidence>
<feature type="chain" id="PRO_5047115659" evidence="2">
    <location>
        <begin position="26"/>
        <end position="151"/>
    </location>
</feature>
<feature type="compositionally biased region" description="Polar residues" evidence="1">
    <location>
        <begin position="68"/>
        <end position="82"/>
    </location>
</feature>
<feature type="region of interest" description="Disordered" evidence="1">
    <location>
        <begin position="25"/>
        <end position="82"/>
    </location>
</feature>